<protein>
    <submittedName>
        <fullName evidence="1">Uncharacterized protein</fullName>
    </submittedName>
</protein>
<accession>A0ABU5IU80</accession>
<dbReference type="EMBL" id="JAXOFX010000001">
    <property type="protein sequence ID" value="MDZ5470671.1"/>
    <property type="molecule type" value="Genomic_DNA"/>
</dbReference>
<evidence type="ECO:0000313" key="1">
    <source>
        <dbReference type="EMBL" id="MDZ5470671.1"/>
    </source>
</evidence>
<organism evidence="1 2">
    <name type="scientific">Robertmurraya mangrovi</name>
    <dbReference type="NCBI Taxonomy" id="3098077"/>
    <lineage>
        <taxon>Bacteria</taxon>
        <taxon>Bacillati</taxon>
        <taxon>Bacillota</taxon>
        <taxon>Bacilli</taxon>
        <taxon>Bacillales</taxon>
        <taxon>Bacillaceae</taxon>
        <taxon>Robertmurraya</taxon>
    </lineage>
</organism>
<reference evidence="1 2" key="1">
    <citation type="submission" date="2023-11" db="EMBL/GenBank/DDBJ databases">
        <title>Bacillus jintuensis, isolated from a mudflat on the Beibu Gulf coast.</title>
        <authorList>
            <person name="Li M."/>
        </authorList>
    </citation>
    <scope>NUCLEOTIDE SEQUENCE [LARGE SCALE GENOMIC DNA]</scope>
    <source>
        <strain evidence="1 2">31A1R</strain>
    </source>
</reference>
<proteinExistence type="predicted"/>
<comment type="caution">
    <text evidence="1">The sequence shown here is derived from an EMBL/GenBank/DDBJ whole genome shotgun (WGS) entry which is preliminary data.</text>
</comment>
<keyword evidence="2" id="KW-1185">Reference proteome</keyword>
<evidence type="ECO:0000313" key="2">
    <source>
        <dbReference type="Proteomes" id="UP001290455"/>
    </source>
</evidence>
<dbReference type="Proteomes" id="UP001290455">
    <property type="component" value="Unassembled WGS sequence"/>
</dbReference>
<dbReference type="RefSeq" id="WP_322444963.1">
    <property type="nucleotide sequence ID" value="NZ_JAXOFX010000001.1"/>
</dbReference>
<name>A0ABU5IU80_9BACI</name>
<sequence>MNLEVIWEEFVHLLSKEKEVQQCHYQKVAGIPFLYVTVNENFVEKDLNKLIRSNAGKVMKGKQLHSETIYVRSDYPLFVYRHLFYVPQEKMFCCGNLCTNCIRLRK</sequence>
<gene>
    <name evidence="1" type="ORF">SM124_02795</name>
</gene>